<proteinExistence type="predicted"/>
<protein>
    <submittedName>
        <fullName evidence="1">Uncharacterized protein</fullName>
    </submittedName>
</protein>
<evidence type="ECO:0000313" key="1">
    <source>
        <dbReference type="EMBL" id="KAF9644270.1"/>
    </source>
</evidence>
<dbReference type="Proteomes" id="UP000886501">
    <property type="component" value="Unassembled WGS sequence"/>
</dbReference>
<dbReference type="EMBL" id="MU118150">
    <property type="protein sequence ID" value="KAF9644270.1"/>
    <property type="molecule type" value="Genomic_DNA"/>
</dbReference>
<gene>
    <name evidence="1" type="ORF">BDM02DRAFT_3122200</name>
</gene>
<organism evidence="1 2">
    <name type="scientific">Thelephora ganbajun</name>
    <name type="common">Ganba fungus</name>
    <dbReference type="NCBI Taxonomy" id="370292"/>
    <lineage>
        <taxon>Eukaryota</taxon>
        <taxon>Fungi</taxon>
        <taxon>Dikarya</taxon>
        <taxon>Basidiomycota</taxon>
        <taxon>Agaricomycotina</taxon>
        <taxon>Agaricomycetes</taxon>
        <taxon>Thelephorales</taxon>
        <taxon>Thelephoraceae</taxon>
        <taxon>Thelephora</taxon>
    </lineage>
</organism>
<evidence type="ECO:0000313" key="2">
    <source>
        <dbReference type="Proteomes" id="UP000886501"/>
    </source>
</evidence>
<keyword evidence="2" id="KW-1185">Reference proteome</keyword>
<comment type="caution">
    <text evidence="1">The sequence shown here is derived from an EMBL/GenBank/DDBJ whole genome shotgun (WGS) entry which is preliminary data.</text>
</comment>
<accession>A0ACB6Z3D6</accession>
<reference evidence="1" key="1">
    <citation type="submission" date="2019-10" db="EMBL/GenBank/DDBJ databases">
        <authorList>
            <consortium name="DOE Joint Genome Institute"/>
            <person name="Kuo A."/>
            <person name="Miyauchi S."/>
            <person name="Kiss E."/>
            <person name="Drula E."/>
            <person name="Kohler A."/>
            <person name="Sanchez-Garcia M."/>
            <person name="Andreopoulos B."/>
            <person name="Barry K.W."/>
            <person name="Bonito G."/>
            <person name="Buee M."/>
            <person name="Carver A."/>
            <person name="Chen C."/>
            <person name="Cichocki N."/>
            <person name="Clum A."/>
            <person name="Culley D."/>
            <person name="Crous P.W."/>
            <person name="Fauchery L."/>
            <person name="Girlanda M."/>
            <person name="Hayes R."/>
            <person name="Keri Z."/>
            <person name="Labutti K."/>
            <person name="Lipzen A."/>
            <person name="Lombard V."/>
            <person name="Magnuson J."/>
            <person name="Maillard F."/>
            <person name="Morin E."/>
            <person name="Murat C."/>
            <person name="Nolan M."/>
            <person name="Ohm R."/>
            <person name="Pangilinan J."/>
            <person name="Pereira M."/>
            <person name="Perotto S."/>
            <person name="Peter M."/>
            <person name="Riley R."/>
            <person name="Sitrit Y."/>
            <person name="Stielow B."/>
            <person name="Szollosi G."/>
            <person name="Zifcakova L."/>
            <person name="Stursova M."/>
            <person name="Spatafora J.W."/>
            <person name="Tedersoo L."/>
            <person name="Vaario L.-M."/>
            <person name="Yamada A."/>
            <person name="Yan M."/>
            <person name="Wang P."/>
            <person name="Xu J."/>
            <person name="Bruns T."/>
            <person name="Baldrian P."/>
            <person name="Vilgalys R."/>
            <person name="Henrissat B."/>
            <person name="Grigoriev I.V."/>
            <person name="Hibbett D."/>
            <person name="Nagy L.G."/>
            <person name="Martin F.M."/>
        </authorList>
    </citation>
    <scope>NUCLEOTIDE SEQUENCE</scope>
    <source>
        <strain evidence="1">P2</strain>
    </source>
</reference>
<reference evidence="1" key="2">
    <citation type="journal article" date="2020" name="Nat. Commun.">
        <title>Large-scale genome sequencing of mycorrhizal fungi provides insights into the early evolution of symbiotic traits.</title>
        <authorList>
            <person name="Miyauchi S."/>
            <person name="Kiss E."/>
            <person name="Kuo A."/>
            <person name="Drula E."/>
            <person name="Kohler A."/>
            <person name="Sanchez-Garcia M."/>
            <person name="Morin E."/>
            <person name="Andreopoulos B."/>
            <person name="Barry K.W."/>
            <person name="Bonito G."/>
            <person name="Buee M."/>
            <person name="Carver A."/>
            <person name="Chen C."/>
            <person name="Cichocki N."/>
            <person name="Clum A."/>
            <person name="Culley D."/>
            <person name="Crous P.W."/>
            <person name="Fauchery L."/>
            <person name="Girlanda M."/>
            <person name="Hayes R.D."/>
            <person name="Keri Z."/>
            <person name="LaButti K."/>
            <person name="Lipzen A."/>
            <person name="Lombard V."/>
            <person name="Magnuson J."/>
            <person name="Maillard F."/>
            <person name="Murat C."/>
            <person name="Nolan M."/>
            <person name="Ohm R.A."/>
            <person name="Pangilinan J."/>
            <person name="Pereira M.F."/>
            <person name="Perotto S."/>
            <person name="Peter M."/>
            <person name="Pfister S."/>
            <person name="Riley R."/>
            <person name="Sitrit Y."/>
            <person name="Stielow J.B."/>
            <person name="Szollosi G."/>
            <person name="Zifcakova L."/>
            <person name="Stursova M."/>
            <person name="Spatafora J.W."/>
            <person name="Tedersoo L."/>
            <person name="Vaario L.M."/>
            <person name="Yamada A."/>
            <person name="Yan M."/>
            <person name="Wang P."/>
            <person name="Xu J."/>
            <person name="Bruns T."/>
            <person name="Baldrian P."/>
            <person name="Vilgalys R."/>
            <person name="Dunand C."/>
            <person name="Henrissat B."/>
            <person name="Grigoriev I.V."/>
            <person name="Hibbett D."/>
            <person name="Nagy L.G."/>
            <person name="Martin F.M."/>
        </authorList>
    </citation>
    <scope>NUCLEOTIDE SEQUENCE</scope>
    <source>
        <strain evidence="1">P2</strain>
    </source>
</reference>
<sequence>MFFRSFVAAAIVTLVAAGPCVRDYIVKDGDICDKISTAQGVSTYQLGVINNGIIDNECSNLTPNLKICLGYLGEDCTTVYTVARGDTCEAIAAAHNVNVTLLHENNPQINPGCGNIYIGEVLCVASKVIVPPPAVGKSFPMPSTAMPAVPSKTPQPVANDEEDLPWCDEL</sequence>
<name>A0ACB6Z3D6_THEGA</name>